<keyword evidence="4" id="KW-0472">Membrane</keyword>
<feature type="chain" id="PRO_5031364378" evidence="6">
    <location>
        <begin position="26"/>
        <end position="761"/>
    </location>
</feature>
<evidence type="ECO:0000256" key="5">
    <source>
        <dbReference type="ARBA" id="ARBA00023237"/>
    </source>
</evidence>
<keyword evidence="5" id="KW-0998">Cell outer membrane</keyword>
<dbReference type="Gene3D" id="2.40.160.50">
    <property type="entry name" value="membrane protein fhac: a member of the omp85/tpsb transporter family"/>
    <property type="match status" value="1"/>
</dbReference>
<comment type="caution">
    <text evidence="8">The sequence shown here is derived from an EMBL/GenBank/DDBJ whole genome shotgun (WGS) entry which is preliminary data.</text>
</comment>
<dbReference type="RefSeq" id="WP_183413288.1">
    <property type="nucleotide sequence ID" value="NZ_JACHYB010000001.1"/>
</dbReference>
<dbReference type="InterPro" id="IPR039910">
    <property type="entry name" value="D15-like"/>
</dbReference>
<evidence type="ECO:0000313" key="9">
    <source>
        <dbReference type="Proteomes" id="UP000544222"/>
    </source>
</evidence>
<name>A0A7W5DR71_9PORP</name>
<evidence type="ECO:0000256" key="1">
    <source>
        <dbReference type="ARBA" id="ARBA00004370"/>
    </source>
</evidence>
<dbReference type="GO" id="GO:0019867">
    <property type="term" value="C:outer membrane"/>
    <property type="evidence" value="ECO:0007669"/>
    <property type="project" value="InterPro"/>
</dbReference>
<dbReference type="Pfam" id="PF01103">
    <property type="entry name" value="Omp85"/>
    <property type="match status" value="1"/>
</dbReference>
<keyword evidence="9" id="KW-1185">Reference proteome</keyword>
<protein>
    <submittedName>
        <fullName evidence="8">Outer membrane protein assembly factor BamA</fullName>
    </submittedName>
</protein>
<evidence type="ECO:0000259" key="7">
    <source>
        <dbReference type="Pfam" id="PF01103"/>
    </source>
</evidence>
<sequence>MKNVQKLIFCVLSMLMIACSSTKYVPEGDYLLNQEHIKVHSKQVTAETLAPFLRQTPNQRIFSVFRLQLGVYDLSGKDTTKWINRWLRRAGEKPVIYDSLAMEVSRQEMKKELQNEGYQHAIVDVITKKKKKKINVTYKITLGSPYIISDFNVSPKLDSLIAIHVPPKGGFDYSIQKGMNFNVNDLDQERTDLSTYLRNNGFYNITREVFHYRADTTLGKNKAIVELGLRRDLLANDTLLQKTFSRKKIGSITFETMQPMPGTNTSSAQKDTVAYEGYTMIYHGTPFLRIKPLVFNTFVTPGGYYSEKDVRSTFAALNALPPVKYVNLQFKEQSDSMLSCNVQITPDKLQSFTNDIEGTNSGGNFGVAEDFSYQHRNLFRGAELLKFHARASYESLGSLSNIFSYNATELAGDVSLKYPTFLFPFLSHDFKRSLHGSTTFSLGYNYQVRPEFVRNLANAGVKYIWSLSRNTTFTFDLLDLSYIYLPRIDSSFRATYLSNSSPLRFSYENQMILKTGFSMQHIEQGMNNAHLSYVNWRWDVSEAGNLLDGMLHLFKATPDPDGVYRLFHIRFAQYIKGDYDISYNQYLSPDNRMVYHFNAGLVCPLGNADVVPFEERYYAGGADGVRGWSSYTLGPGGYPYSSGVIDFVNHTGDIKLQGNIEYRFKLFWQFDGALFYDAGNIWTIRNYSTQPNGVFNFSTFYKQIAMSYGLGVRFNLNYFVLRMDLGHQLYNPAFRGNSAWIPALKGFSKRSALFFAIGYPF</sequence>
<evidence type="ECO:0000256" key="3">
    <source>
        <dbReference type="ARBA" id="ARBA00022729"/>
    </source>
</evidence>
<dbReference type="InterPro" id="IPR000184">
    <property type="entry name" value="Bac_surfAg_D15"/>
</dbReference>
<dbReference type="PROSITE" id="PS51257">
    <property type="entry name" value="PROKAR_LIPOPROTEIN"/>
    <property type="match status" value="1"/>
</dbReference>
<proteinExistence type="predicted"/>
<dbReference type="PANTHER" id="PTHR12815:SF47">
    <property type="entry name" value="TRANSLOCATION AND ASSEMBLY MODULE SUBUNIT TAMA"/>
    <property type="match status" value="1"/>
</dbReference>
<dbReference type="AlphaFoldDB" id="A0A7W5DR71"/>
<comment type="subcellular location">
    <subcellularLocation>
        <location evidence="1">Membrane</location>
    </subcellularLocation>
</comment>
<evidence type="ECO:0000256" key="6">
    <source>
        <dbReference type="SAM" id="SignalP"/>
    </source>
</evidence>
<gene>
    <name evidence="8" type="ORF">FHX64_001689</name>
</gene>
<keyword evidence="3 6" id="KW-0732">Signal</keyword>
<evidence type="ECO:0000313" key="8">
    <source>
        <dbReference type="EMBL" id="MBB3187526.1"/>
    </source>
</evidence>
<dbReference type="Proteomes" id="UP000544222">
    <property type="component" value="Unassembled WGS sequence"/>
</dbReference>
<evidence type="ECO:0000256" key="2">
    <source>
        <dbReference type="ARBA" id="ARBA00022692"/>
    </source>
</evidence>
<dbReference type="EMBL" id="JACHYB010000001">
    <property type="protein sequence ID" value="MBB3187526.1"/>
    <property type="molecule type" value="Genomic_DNA"/>
</dbReference>
<evidence type="ECO:0000256" key="4">
    <source>
        <dbReference type="ARBA" id="ARBA00023136"/>
    </source>
</evidence>
<organism evidence="8 9">
    <name type="scientific">Microbacter margulisiae</name>
    <dbReference type="NCBI Taxonomy" id="1350067"/>
    <lineage>
        <taxon>Bacteria</taxon>
        <taxon>Pseudomonadati</taxon>
        <taxon>Bacteroidota</taxon>
        <taxon>Bacteroidia</taxon>
        <taxon>Bacteroidales</taxon>
        <taxon>Porphyromonadaceae</taxon>
        <taxon>Microbacter</taxon>
    </lineage>
</organism>
<dbReference type="PANTHER" id="PTHR12815">
    <property type="entry name" value="SORTING AND ASSEMBLY MACHINERY SAMM50 PROTEIN FAMILY MEMBER"/>
    <property type="match status" value="1"/>
</dbReference>
<reference evidence="8 9" key="1">
    <citation type="submission" date="2020-08" db="EMBL/GenBank/DDBJ databases">
        <title>Genomic Encyclopedia of Type Strains, Phase IV (KMG-IV): sequencing the most valuable type-strain genomes for metagenomic binning, comparative biology and taxonomic classification.</title>
        <authorList>
            <person name="Goeker M."/>
        </authorList>
    </citation>
    <scope>NUCLEOTIDE SEQUENCE [LARGE SCALE GENOMIC DNA]</scope>
    <source>
        <strain evidence="8 9">DSM 27471</strain>
    </source>
</reference>
<keyword evidence="2" id="KW-0812">Transmembrane</keyword>
<accession>A0A7W5DR71</accession>
<feature type="signal peptide" evidence="6">
    <location>
        <begin position="1"/>
        <end position="25"/>
    </location>
</feature>
<feature type="domain" description="Bacterial surface antigen (D15)" evidence="7">
    <location>
        <begin position="573"/>
        <end position="732"/>
    </location>
</feature>